<feature type="compositionally biased region" description="Basic and acidic residues" evidence="2">
    <location>
        <begin position="227"/>
        <end position="242"/>
    </location>
</feature>
<evidence type="ECO:0000256" key="2">
    <source>
        <dbReference type="SAM" id="MobiDB-lite"/>
    </source>
</evidence>
<feature type="compositionally biased region" description="Polar residues" evidence="2">
    <location>
        <begin position="171"/>
        <end position="184"/>
    </location>
</feature>
<feature type="region of interest" description="Disordered" evidence="2">
    <location>
        <begin position="426"/>
        <end position="565"/>
    </location>
</feature>
<dbReference type="InterPro" id="IPR036621">
    <property type="entry name" value="Anticodon-bd_dom_sf"/>
</dbReference>
<organism evidence="4 5">
    <name type="scientific">Acaulospora morrowiae</name>
    <dbReference type="NCBI Taxonomy" id="94023"/>
    <lineage>
        <taxon>Eukaryota</taxon>
        <taxon>Fungi</taxon>
        <taxon>Fungi incertae sedis</taxon>
        <taxon>Mucoromycota</taxon>
        <taxon>Glomeromycotina</taxon>
        <taxon>Glomeromycetes</taxon>
        <taxon>Diversisporales</taxon>
        <taxon>Acaulosporaceae</taxon>
        <taxon>Acaulospora</taxon>
    </lineage>
</organism>
<feature type="compositionally biased region" description="Basic and acidic residues" evidence="2">
    <location>
        <begin position="482"/>
        <end position="523"/>
    </location>
</feature>
<dbReference type="PROSITE" id="PS50102">
    <property type="entry name" value="RRM"/>
    <property type="match status" value="1"/>
</dbReference>
<evidence type="ECO:0000313" key="4">
    <source>
        <dbReference type="EMBL" id="CAG8520070.1"/>
    </source>
</evidence>
<sequence length="857" mass="96494">MSNIDGQSINNKPTLVNDSMDIDTINKDNEGTSSSRLNDTSSQLIHVPTASVNVLSTENRSDFAIQPTKPEEKQTNSTTINMTTQNVFQSVGKDCTTVSPDKKDECSNKELPENIEDKCDFSKQEIVTNPESVQEEIVTFLDKVVVETPSSLFPKDFDVPNDRMEVHSSHPDNSNALVAQPSSEKSVEPDYQPVSTELAILPKSSTEQSSQNNNDNMDTDETPNVQYDKDDVVRSKSADHSEVPQNTNPSGNQSRGDCGQGSQNPSNTIESESSLDGSTHPDNSSEHNNARENRRWRGRRSPSSQIDNEKSDRKSPFNLPKLSDAEFQALPSGSRLFLGNLSTHSTSKKELYDIFSPHGKILQISIKNSFGFVQYDNPESVKRAIEKENGLEVSHGKPWHHSSSSQEEGFGKHSFANRQGKHWNQKGYKDSWYQNDRDYTPTRGNHGQPYQERRYDDYDRRSSEYKFDRRASYDSRGGYDYSDQRDYRPPHYKDENEYRPPRDERKYRRNSYREGGHRDERYSHRSKPYKIPPRDYVEKRQSRDPYRSQSHDEPDDEFPLPRRQGGDVPECQIIVLEEVERNFLWQVEGSFREASISVHTLHLSRKLQIQSVIRQMIMEGVHAVIFMERHLALNGLVNMQIFDQSRTGDNVKYDEYNGIKVEEAVGLLLRTRVSQRTGDLRPSENVMVGGQQNLQQAQQPHAMGGQAGSAGLHPISLNNVNFAALASLLGTLQPTANPSLGIQPMSIIPPGGIQTSQPGLLAQQQPPNIDVQQLLRQLAPQNPGLPNQTPFMAVPPHIASNLGLPPSSFNASLVSSLSLRKYLVAIAQSARSSLNPACWVKNPRAESQFWVFGCTLL</sequence>
<feature type="compositionally biased region" description="Polar residues" evidence="2">
    <location>
        <begin position="243"/>
        <end position="282"/>
    </location>
</feature>
<dbReference type="EMBL" id="CAJVPV010002184">
    <property type="protein sequence ID" value="CAG8520070.1"/>
    <property type="molecule type" value="Genomic_DNA"/>
</dbReference>
<evidence type="ECO:0000259" key="3">
    <source>
        <dbReference type="PROSITE" id="PS50102"/>
    </source>
</evidence>
<proteinExistence type="predicted"/>
<comment type="caution">
    <text evidence="4">The sequence shown here is derived from an EMBL/GenBank/DDBJ whole genome shotgun (WGS) entry which is preliminary data.</text>
</comment>
<evidence type="ECO:0000256" key="1">
    <source>
        <dbReference type="PROSITE-ProRule" id="PRU00176"/>
    </source>
</evidence>
<feature type="region of interest" description="Disordered" evidence="2">
    <location>
        <begin position="156"/>
        <end position="321"/>
    </location>
</feature>
<dbReference type="Gene3D" id="3.40.50.800">
    <property type="entry name" value="Anticodon-binding domain"/>
    <property type="match status" value="1"/>
</dbReference>
<accession>A0A9N9A7T5</accession>
<dbReference type="SUPFAM" id="SSF52954">
    <property type="entry name" value="Class II aaRS ABD-related"/>
    <property type="match status" value="1"/>
</dbReference>
<dbReference type="Proteomes" id="UP000789342">
    <property type="component" value="Unassembled WGS sequence"/>
</dbReference>
<feature type="domain" description="RRM" evidence="3">
    <location>
        <begin position="334"/>
        <end position="406"/>
    </location>
</feature>
<dbReference type="PANTHER" id="PTHR23295">
    <property type="entry name" value="NUCLEAR RECEPTOR COACTIVATOR 5-RELATED"/>
    <property type="match status" value="1"/>
</dbReference>
<dbReference type="Pfam" id="PF00076">
    <property type="entry name" value="RRM_1"/>
    <property type="match status" value="1"/>
</dbReference>
<keyword evidence="1" id="KW-0694">RNA-binding</keyword>
<gene>
    <name evidence="4" type="ORF">AMORRO_LOCUS4157</name>
</gene>
<dbReference type="InterPro" id="IPR035979">
    <property type="entry name" value="RBD_domain_sf"/>
</dbReference>
<feature type="compositionally biased region" description="Basic and acidic residues" evidence="2">
    <location>
        <begin position="532"/>
        <end position="552"/>
    </location>
</feature>
<dbReference type="InterPro" id="IPR052600">
    <property type="entry name" value="Nuc_rcpt_coact/corep"/>
</dbReference>
<evidence type="ECO:0000313" key="5">
    <source>
        <dbReference type="Proteomes" id="UP000789342"/>
    </source>
</evidence>
<feature type="region of interest" description="Disordered" evidence="2">
    <location>
        <begin position="1"/>
        <end position="43"/>
    </location>
</feature>
<dbReference type="PANTHER" id="PTHR23295:SF6">
    <property type="entry name" value="NEOSIN, ISOFORM A"/>
    <property type="match status" value="1"/>
</dbReference>
<dbReference type="InterPro" id="IPR012677">
    <property type="entry name" value="Nucleotide-bd_a/b_plait_sf"/>
</dbReference>
<feature type="compositionally biased region" description="Polar residues" evidence="2">
    <location>
        <begin position="1"/>
        <end position="17"/>
    </location>
</feature>
<protein>
    <submittedName>
        <fullName evidence="4">13775_t:CDS:1</fullName>
    </submittedName>
</protein>
<feature type="compositionally biased region" description="Polar residues" evidence="2">
    <location>
        <begin position="203"/>
        <end position="216"/>
    </location>
</feature>
<reference evidence="4" key="1">
    <citation type="submission" date="2021-06" db="EMBL/GenBank/DDBJ databases">
        <authorList>
            <person name="Kallberg Y."/>
            <person name="Tangrot J."/>
            <person name="Rosling A."/>
        </authorList>
    </citation>
    <scope>NUCLEOTIDE SEQUENCE</scope>
    <source>
        <strain evidence="4">CL551</strain>
    </source>
</reference>
<feature type="compositionally biased region" description="Basic and acidic residues" evidence="2">
    <location>
        <begin position="283"/>
        <end position="295"/>
    </location>
</feature>
<name>A0A9N9A7T5_9GLOM</name>
<dbReference type="Gene3D" id="3.30.70.330">
    <property type="match status" value="1"/>
</dbReference>
<dbReference type="GO" id="GO:0003723">
    <property type="term" value="F:RNA binding"/>
    <property type="evidence" value="ECO:0007669"/>
    <property type="project" value="UniProtKB-UniRule"/>
</dbReference>
<dbReference type="SMART" id="SM00360">
    <property type="entry name" value="RRM"/>
    <property type="match status" value="1"/>
</dbReference>
<dbReference type="AlphaFoldDB" id="A0A9N9A7T5"/>
<feature type="region of interest" description="Disordered" evidence="2">
    <location>
        <begin position="392"/>
        <end position="412"/>
    </location>
</feature>
<feature type="compositionally biased region" description="Basic and acidic residues" evidence="2">
    <location>
        <begin position="451"/>
        <end position="473"/>
    </location>
</feature>
<dbReference type="OrthoDB" id="10044938at2759"/>
<feature type="compositionally biased region" description="Basic and acidic residues" evidence="2">
    <location>
        <begin position="156"/>
        <end position="170"/>
    </location>
</feature>
<feature type="compositionally biased region" description="Polar residues" evidence="2">
    <location>
        <begin position="31"/>
        <end position="43"/>
    </location>
</feature>
<dbReference type="InterPro" id="IPR000504">
    <property type="entry name" value="RRM_dom"/>
</dbReference>
<dbReference type="SUPFAM" id="SSF54928">
    <property type="entry name" value="RNA-binding domain, RBD"/>
    <property type="match status" value="1"/>
</dbReference>
<keyword evidence="5" id="KW-1185">Reference proteome</keyword>